<dbReference type="Pfam" id="PF25795">
    <property type="entry name" value="TPR_XPO7"/>
    <property type="match status" value="1"/>
</dbReference>
<gene>
    <name evidence="9" type="ORF">GSTENG00008146001</name>
</gene>
<feature type="non-terminal residue" evidence="9">
    <location>
        <position position="965"/>
    </location>
</feature>
<keyword evidence="4" id="KW-0813">Transport</keyword>
<dbReference type="GO" id="GO:0005643">
    <property type="term" value="C:nuclear pore"/>
    <property type="evidence" value="ECO:0007669"/>
    <property type="project" value="TreeGrafter"/>
</dbReference>
<evidence type="ECO:0000256" key="6">
    <source>
        <dbReference type="ARBA" id="ARBA00022927"/>
    </source>
</evidence>
<evidence type="ECO:0000256" key="7">
    <source>
        <dbReference type="ARBA" id="ARBA00023242"/>
    </source>
</evidence>
<reference evidence="9" key="2">
    <citation type="submission" date="2004-02" db="EMBL/GenBank/DDBJ databases">
        <authorList>
            <consortium name="Genoscope"/>
            <consortium name="Whitehead Institute Centre for Genome Research"/>
        </authorList>
    </citation>
    <scope>NUCLEOTIDE SEQUENCE</scope>
</reference>
<evidence type="ECO:0000256" key="3">
    <source>
        <dbReference type="ARBA" id="ARBA00009466"/>
    </source>
</evidence>
<accession>Q4T2V7</accession>
<dbReference type="InterPro" id="IPR011989">
    <property type="entry name" value="ARM-like"/>
</dbReference>
<evidence type="ECO:0000259" key="8">
    <source>
        <dbReference type="PROSITE" id="PS50166"/>
    </source>
</evidence>
<evidence type="ECO:0000313" key="9">
    <source>
        <dbReference type="EMBL" id="CAF92775.1"/>
    </source>
</evidence>
<dbReference type="GO" id="GO:0005737">
    <property type="term" value="C:cytoplasm"/>
    <property type="evidence" value="ECO:0007669"/>
    <property type="project" value="UniProtKB-SubCell"/>
</dbReference>
<dbReference type="InterPro" id="IPR001494">
    <property type="entry name" value="Importin-beta_N"/>
</dbReference>
<organism evidence="9">
    <name type="scientific">Tetraodon nigroviridis</name>
    <name type="common">Spotted green pufferfish</name>
    <name type="synonym">Chelonodon nigroviridis</name>
    <dbReference type="NCBI Taxonomy" id="99883"/>
    <lineage>
        <taxon>Eukaryota</taxon>
        <taxon>Metazoa</taxon>
        <taxon>Chordata</taxon>
        <taxon>Craniata</taxon>
        <taxon>Vertebrata</taxon>
        <taxon>Euteleostomi</taxon>
        <taxon>Actinopterygii</taxon>
        <taxon>Neopterygii</taxon>
        <taxon>Teleostei</taxon>
        <taxon>Neoteleostei</taxon>
        <taxon>Acanthomorphata</taxon>
        <taxon>Eupercaria</taxon>
        <taxon>Tetraodontiformes</taxon>
        <taxon>Tetradontoidea</taxon>
        <taxon>Tetraodontidae</taxon>
        <taxon>Tetraodon</taxon>
    </lineage>
</organism>
<keyword evidence="5" id="KW-0963">Cytoplasm</keyword>
<dbReference type="PANTHER" id="PTHR12596">
    <property type="entry name" value="EXPORTIN 4,7-RELATED"/>
    <property type="match status" value="1"/>
</dbReference>
<comment type="similarity">
    <text evidence="3">Belongs to the exportin family.</text>
</comment>
<protein>
    <submittedName>
        <fullName evidence="9">(spotted green pufferfish) hypothetical protein</fullName>
    </submittedName>
</protein>
<dbReference type="PROSITE" id="PS50166">
    <property type="entry name" value="IMPORTIN_B_NT"/>
    <property type="match status" value="1"/>
</dbReference>
<dbReference type="SMART" id="SM00913">
    <property type="entry name" value="IBN_N"/>
    <property type="match status" value="1"/>
</dbReference>
<dbReference type="Gene3D" id="1.25.10.10">
    <property type="entry name" value="Leucine-rich Repeat Variant"/>
    <property type="match status" value="1"/>
</dbReference>
<sequence>QGLAQLEILCKQLYETTDTAVRHQAEKALVEFTNSPDCLSKCQLLLERGSSSYSQLLAATCLSKLVSRTSNPLPLEQRIDIRNYVLNYLATRPKLAAFVTQALIQLYARITKLGWFDCQKDDYVFRNVIADVTRFLQDSVEHCIIGVTILSQLTNEINQADTTHPLTKHRKIASSFRDSSLFDIFTLSCNLLKQVPVLVFKSVKPVKFRAVVQINRCFDVKPEAYLPLNVPFFPPQASGKNLNLNDESQHGLLMQLLKLSYNCLNYDFIGTSTDESSDDLCTVQIPTSWRSVQIASVRRSLFNNAERAKFLSHLVDGVKRILANPQCLPDPNNYHEFCRLLARLKSNYQLGELVKVENYPEVIRLIANFTVTSLQHWEFAPNSVHYLLSLWQRLAASVPYVKATEPHLLETYTPEVTKAYITSRLESVHVILRDGLEDPLDDAGLVQQQLDQLSTIGRCEYEKTCALLVQLFDQAAQSYQELLQSTNSNAVDITVQEGRLTWLVYIIGAVIGGRVSFASTDEQDAMDGELVCRVLQLMNLTDSRLAQAGNERLELAMLSFFEQFRKIYIGDQVQKSSKLYRRLSEVLGLNNETMVLSVFIGKIITNLKYWGQCEPITSKTLQLLNDLSLGYPSVRKLVKLSAVQFMLNNHTSFAATSCRVFQSEHFSFLGVNNQSNLSDMRCRTTFYTALGRLLMVDLGEDEDQFEQFMLPLTAAFEAVAQMLSTNTFNEQEAKRTLVGLVRDLRGIAFAFNAKTSFMMLFDWMYPDRFTALARRYPAYMPILQRAIELWYHDPACTTPVLKLMAELVHNRSQRLLFDVSSPNGILLFRETSKMITTYGNRILTLGEVPKDQVYGVKLKGVSVCFTMLKAVLSGNYVNFGVFRLYGDDALDNALQTFIKLLLSIPHSDLLDYPKLSQSFYSLLEVLTQDHMNFIASLEPQVVMYILSSISEGLTALGKYSAKKFQ</sequence>
<evidence type="ECO:0000256" key="2">
    <source>
        <dbReference type="ARBA" id="ARBA00004496"/>
    </source>
</evidence>
<dbReference type="EMBL" id="CAAE01010166">
    <property type="protein sequence ID" value="CAF92775.1"/>
    <property type="molecule type" value="Genomic_DNA"/>
</dbReference>
<dbReference type="SUPFAM" id="SSF48371">
    <property type="entry name" value="ARM repeat"/>
    <property type="match status" value="1"/>
</dbReference>
<dbReference type="GO" id="GO:0031267">
    <property type="term" value="F:small GTPase binding"/>
    <property type="evidence" value="ECO:0007669"/>
    <property type="project" value="InterPro"/>
</dbReference>
<dbReference type="AlphaFoldDB" id="Q4T2V7"/>
<proteinExistence type="inferred from homology"/>
<dbReference type="InterPro" id="IPR057947">
    <property type="entry name" value="TPR_XPO7/RBP17"/>
</dbReference>
<reference evidence="9" key="1">
    <citation type="journal article" date="2004" name="Nature">
        <title>Genome duplication in the teleost fish Tetraodon nigroviridis reveals the early vertebrate proto-karyotype.</title>
        <authorList>
            <person name="Jaillon O."/>
            <person name="Aury J.-M."/>
            <person name="Brunet F."/>
            <person name="Petit J.-L."/>
            <person name="Stange-Thomann N."/>
            <person name="Mauceli E."/>
            <person name="Bouneau L."/>
            <person name="Fischer C."/>
            <person name="Ozouf-Costaz C."/>
            <person name="Bernot A."/>
            <person name="Nicaud S."/>
            <person name="Jaffe D."/>
            <person name="Fisher S."/>
            <person name="Lutfalla G."/>
            <person name="Dossat C."/>
            <person name="Segurens B."/>
            <person name="Dasilva C."/>
            <person name="Salanoubat M."/>
            <person name="Levy M."/>
            <person name="Boudet N."/>
            <person name="Castellano S."/>
            <person name="Anthouard V."/>
            <person name="Jubin C."/>
            <person name="Castelli V."/>
            <person name="Katinka M."/>
            <person name="Vacherie B."/>
            <person name="Biemont C."/>
            <person name="Skalli Z."/>
            <person name="Cattolico L."/>
            <person name="Poulain J."/>
            <person name="De Berardinis V."/>
            <person name="Cruaud C."/>
            <person name="Duprat S."/>
            <person name="Brottier P."/>
            <person name="Coutanceau J.-P."/>
            <person name="Gouzy J."/>
            <person name="Parra G."/>
            <person name="Lardier G."/>
            <person name="Chapple C."/>
            <person name="McKernan K.J."/>
            <person name="McEwan P."/>
            <person name="Bosak S."/>
            <person name="Kellis M."/>
            <person name="Volff J.-N."/>
            <person name="Guigo R."/>
            <person name="Zody M.C."/>
            <person name="Mesirov J."/>
            <person name="Lindblad-Toh K."/>
            <person name="Birren B."/>
            <person name="Nusbaum C."/>
            <person name="Kahn D."/>
            <person name="Robinson-Rechavi M."/>
            <person name="Laudet V."/>
            <person name="Schachter V."/>
            <person name="Quetier F."/>
            <person name="Saurin W."/>
            <person name="Scarpelli C."/>
            <person name="Wincker P."/>
            <person name="Lander E.S."/>
            <person name="Weissenbach J."/>
            <person name="Roest Crollius H."/>
        </authorList>
    </citation>
    <scope>NUCLEOTIDE SEQUENCE [LARGE SCALE GENOMIC DNA]</scope>
</reference>
<dbReference type="GO" id="GO:0006611">
    <property type="term" value="P:protein export from nucleus"/>
    <property type="evidence" value="ECO:0007669"/>
    <property type="project" value="TreeGrafter"/>
</dbReference>
<evidence type="ECO:0000256" key="1">
    <source>
        <dbReference type="ARBA" id="ARBA00004123"/>
    </source>
</evidence>
<feature type="domain" description="Importin N-terminal" evidence="8">
    <location>
        <begin position="25"/>
        <end position="91"/>
    </location>
</feature>
<keyword evidence="6" id="KW-0653">Protein transport</keyword>
<evidence type="ECO:0000256" key="4">
    <source>
        <dbReference type="ARBA" id="ARBA00022448"/>
    </source>
</evidence>
<dbReference type="GO" id="GO:0005049">
    <property type="term" value="F:nuclear export signal receptor activity"/>
    <property type="evidence" value="ECO:0007669"/>
    <property type="project" value="InterPro"/>
</dbReference>
<dbReference type="Pfam" id="PF03810">
    <property type="entry name" value="IBN_N"/>
    <property type="match status" value="1"/>
</dbReference>
<comment type="subcellular location">
    <subcellularLocation>
        <location evidence="2">Cytoplasm</location>
    </subcellularLocation>
    <subcellularLocation>
        <location evidence="1">Nucleus</location>
    </subcellularLocation>
</comment>
<dbReference type="OrthoDB" id="244158at2759"/>
<keyword evidence="7" id="KW-0539">Nucleus</keyword>
<name>Q4T2V7_TETNG</name>
<feature type="non-terminal residue" evidence="9">
    <location>
        <position position="1"/>
    </location>
</feature>
<comment type="caution">
    <text evidence="9">The sequence shown here is derived from an EMBL/GenBank/DDBJ whole genome shotgun (WGS) entry which is preliminary data.</text>
</comment>
<evidence type="ECO:0000256" key="5">
    <source>
        <dbReference type="ARBA" id="ARBA00022490"/>
    </source>
</evidence>
<dbReference type="InterPro" id="IPR016024">
    <property type="entry name" value="ARM-type_fold"/>
</dbReference>
<dbReference type="KEGG" id="tng:GSTEN00008146G001"/>
<dbReference type="PANTHER" id="PTHR12596:SF2">
    <property type="entry name" value="EXPORTIN-7 ISOFORM X1"/>
    <property type="match status" value="1"/>
</dbReference>
<dbReference type="InterPro" id="IPR044189">
    <property type="entry name" value="XPO4/7-like"/>
</dbReference>